<sequence length="521" mass="63428">MKNYENSIIEILHTQGSFSKPFIKYGISLLKNCPLKKYLELRIFLWNSNDSEKNLKMIKEYEFFIKQNKNLYFKLMNEKLINLQRSKKKYESIIVYKWLKKNFKNISPKFRSIISISLFNYVAFSNFKVNKVRLWGEEIEINKTIKLFYLIGKSRESAKKELYEESLMYLNEAYIISKKIYHIPGILNSLNDYAWYSKKILIKNYKIIGRELFYILGYFKEKNEIKINILDTLDYVFDDFSKNKIELYLLINTLEKKNIPKKYIKLFKEAKKYELKTYINSYEIKEDLIIFFKENNYLKKGISKTTFFKIVNNKNKTIKSNTIKSILMKNPNIKIIDNIPYDFKNELYKIQIIKEYEKNKKIFKSLKSIKNKLMSTYSATLNRKKIFPNIIKNYDIFIKKDFKEIEKSIEYMFFVLKIIKSDEFTESRKDLFNKFIKKIKNKEKFLNSYLNSYEYEKNVMDIFIRNYVRYNIKWKIKLIPNKKIFKFIKVYGLNEQTANISLWYFENKEKFYFFKAIKNFL</sequence>
<gene>
    <name evidence="1" type="ORF">OSSY52_08370</name>
</gene>
<accession>A0A7G1G5V3</accession>
<protein>
    <submittedName>
        <fullName evidence="1">Uncharacterized protein</fullName>
    </submittedName>
</protein>
<dbReference type="InParanoid" id="A0A7G1G5V3"/>
<name>A0A7G1G5V3_9BACT</name>
<dbReference type="EMBL" id="AP018712">
    <property type="protein sequence ID" value="BBE30696.1"/>
    <property type="molecule type" value="Genomic_DNA"/>
</dbReference>
<evidence type="ECO:0000313" key="2">
    <source>
        <dbReference type="Proteomes" id="UP000516361"/>
    </source>
</evidence>
<proteinExistence type="predicted"/>
<dbReference type="KEGG" id="ocy:OSSY52_08370"/>
<reference evidence="1 2" key="1">
    <citation type="submission" date="2018-06" db="EMBL/GenBank/DDBJ databases">
        <title>Genome sequencing of Oceanotoga sp. sy52.</title>
        <authorList>
            <person name="Mori K."/>
        </authorList>
    </citation>
    <scope>NUCLEOTIDE SEQUENCE [LARGE SCALE GENOMIC DNA]</scope>
    <source>
        <strain evidence="2">sy52</strain>
    </source>
</reference>
<dbReference type="Proteomes" id="UP000516361">
    <property type="component" value="Chromosome"/>
</dbReference>
<keyword evidence="2" id="KW-1185">Reference proteome</keyword>
<organism evidence="1 2">
    <name type="scientific">Tepiditoga spiralis</name>
    <dbReference type="NCBI Taxonomy" id="2108365"/>
    <lineage>
        <taxon>Bacteria</taxon>
        <taxon>Thermotogati</taxon>
        <taxon>Thermotogota</taxon>
        <taxon>Thermotogae</taxon>
        <taxon>Petrotogales</taxon>
        <taxon>Petrotogaceae</taxon>
        <taxon>Tepiditoga</taxon>
    </lineage>
</organism>
<dbReference type="AlphaFoldDB" id="A0A7G1G5V3"/>
<evidence type="ECO:0000313" key="1">
    <source>
        <dbReference type="EMBL" id="BBE30696.1"/>
    </source>
</evidence>
<dbReference type="RefSeq" id="WP_190615769.1">
    <property type="nucleotide sequence ID" value="NZ_AP018712.1"/>
</dbReference>